<dbReference type="Gene3D" id="2.60.120.620">
    <property type="entry name" value="q2cbj1_9rhob like domain"/>
    <property type="match status" value="1"/>
</dbReference>
<feature type="domain" description="Prolyl 4-hydroxylase alpha subunit Fe(2+) 2OG dioxygenase" evidence="2">
    <location>
        <begin position="199"/>
        <end position="286"/>
    </location>
</feature>
<feature type="compositionally biased region" description="Acidic residues" evidence="1">
    <location>
        <begin position="1015"/>
        <end position="1028"/>
    </location>
</feature>
<dbReference type="Proteomes" id="UP001370758">
    <property type="component" value="Unassembled WGS sequence"/>
</dbReference>
<accession>A0AAV9VZV2</accession>
<feature type="region of interest" description="Disordered" evidence="1">
    <location>
        <begin position="981"/>
        <end position="1038"/>
    </location>
</feature>
<feature type="compositionally biased region" description="Low complexity" evidence="1">
    <location>
        <begin position="988"/>
        <end position="997"/>
    </location>
</feature>
<dbReference type="Pfam" id="PF13640">
    <property type="entry name" value="2OG-FeII_Oxy_3"/>
    <property type="match status" value="1"/>
</dbReference>
<evidence type="ECO:0000313" key="4">
    <source>
        <dbReference type="Proteomes" id="UP001370758"/>
    </source>
</evidence>
<reference evidence="3 4" key="1">
    <citation type="submission" date="2023-08" db="EMBL/GenBank/DDBJ databases">
        <authorList>
            <person name="Palmer J.M."/>
        </authorList>
    </citation>
    <scope>NUCLEOTIDE SEQUENCE [LARGE SCALE GENOMIC DNA]</scope>
    <source>
        <strain evidence="3 4">TWF481</strain>
    </source>
</reference>
<evidence type="ECO:0000313" key="3">
    <source>
        <dbReference type="EMBL" id="KAK6498901.1"/>
    </source>
</evidence>
<evidence type="ECO:0000259" key="2">
    <source>
        <dbReference type="Pfam" id="PF13640"/>
    </source>
</evidence>
<comment type="caution">
    <text evidence="3">The sequence shown here is derived from an EMBL/GenBank/DDBJ whole genome shotgun (WGS) entry which is preliminary data.</text>
</comment>
<dbReference type="EMBL" id="JAVHJL010000008">
    <property type="protein sequence ID" value="KAK6498901.1"/>
    <property type="molecule type" value="Genomic_DNA"/>
</dbReference>
<name>A0AAV9VZV2_9PEZI</name>
<protein>
    <recommendedName>
        <fullName evidence="2">Prolyl 4-hydroxylase alpha subunit Fe(2+) 2OG dioxygenase domain-containing protein</fullName>
    </recommendedName>
</protein>
<dbReference type="PANTHER" id="PTHR33099">
    <property type="entry name" value="FE2OG DIOXYGENASE DOMAIN-CONTAINING PROTEIN"/>
    <property type="match status" value="1"/>
</dbReference>
<dbReference type="PANTHER" id="PTHR33099:SF7">
    <property type="entry name" value="MYND-TYPE DOMAIN-CONTAINING PROTEIN"/>
    <property type="match status" value="1"/>
</dbReference>
<evidence type="ECO:0000256" key="1">
    <source>
        <dbReference type="SAM" id="MobiDB-lite"/>
    </source>
</evidence>
<sequence length="1038" mass="117084">MESSDIDADIEMNQDLDLDLDLNETTAGAIHLEPNEDEASGDEIFVGDDFADSISIPDDDSDSTSAESGGPRPYSIELKLYEVLNNFKQYQGSFAFSSTYAAVPNPGLKVKGLGESCLRLPVSAEDAEKLLSLGSLSPFGKGEKTILDFAVRSSHQLNPSELEFENPGFSDWLQGQVLGEITTTLGIDAEMRPRLNLYKLLVYEKGDHFKAHRDTPKEDGMIGTVVIILPSMFEGGVVKLSHAGDEKSFDFAPDCKYSFGAAAWYSDVEHSVEEVVSGYRVALVYNLTVEGSTLSADETAVKPELLEILQELKKQDNPVAYSLENKYSLAQRRLGFKGKDRFIISNLIAAINRVGGISMCCGDVQVKLSEDEEDMDEADEDPSNIRPPNFNRARGVNGSVEVTLSGIEHVAGTYRHFDSGQIQWYSKLYSLGPSLDQIDSLNQEEEYTGNEGTLIHTWYKTSCIILWPTSEAMSIVQQVKEPLLPWESVLKIVTTKSPSLATQEEKESLEFTKLCALLERCICFPPPEDQIQRGGEMISNMLQNLSKDKAEIIEKDRIFEFANLVAPWKPTAKGPSVPNPSREGLLRILKLKSLFPKNLQFSFDPAVRRILELRSVMLNPELLFKILKTYQDSPRHEIIRMFESAFKGHPNVNLLLDLYKLIQEEIAEDDPARNLLLSLPLYDFHEFIIAGLRERFPLFYKKSKGETFRVDQSSGGQNTDYITMGYNSSNTEVTPSSIWQGIDPSVNRVTNYLLFLDEQPEPHRSHLIPLFTEAILIPLSKICSVLEDDMQKWRRYLNINAQVVEKFVNTPSLAALQCAPLLRENAIEAIIKYFPPEKPEIISYYLPAWNSPRCPTGSGCEICGPINQFLQSNNEHHYHVQVAIDESEHYRRLEFELSSYPTTQVTRLYEYRAEISVRYHDGYALTNANFTIIKLAEERYRKSKRQYDANIKARKDMLKAVNEPFNQFGKTPREVGDSFFPVVGPEPTASTSDDSASFSGRRANPFLDPQWFIDQLEDEDEESEDEGENSLYAPPSFF</sequence>
<dbReference type="InterPro" id="IPR044862">
    <property type="entry name" value="Pro_4_hyd_alph_FE2OG_OXY"/>
</dbReference>
<keyword evidence="4" id="KW-1185">Reference proteome</keyword>
<proteinExistence type="predicted"/>
<organism evidence="3 4">
    <name type="scientific">Arthrobotrys musiformis</name>
    <dbReference type="NCBI Taxonomy" id="47236"/>
    <lineage>
        <taxon>Eukaryota</taxon>
        <taxon>Fungi</taxon>
        <taxon>Dikarya</taxon>
        <taxon>Ascomycota</taxon>
        <taxon>Pezizomycotina</taxon>
        <taxon>Orbiliomycetes</taxon>
        <taxon>Orbiliales</taxon>
        <taxon>Orbiliaceae</taxon>
        <taxon>Arthrobotrys</taxon>
    </lineage>
</organism>
<gene>
    <name evidence="3" type="ORF">TWF481_011471</name>
</gene>
<dbReference type="AlphaFoldDB" id="A0AAV9VZV2"/>